<gene>
    <name evidence="3" type="ORF">E1261_06575</name>
</gene>
<dbReference type="Pfam" id="PF13589">
    <property type="entry name" value="HATPase_c_3"/>
    <property type="match status" value="1"/>
</dbReference>
<dbReference type="InterPro" id="IPR003594">
    <property type="entry name" value="HATPase_dom"/>
</dbReference>
<feature type="compositionally biased region" description="Basic and acidic residues" evidence="1">
    <location>
        <begin position="336"/>
        <end position="354"/>
    </location>
</feature>
<feature type="domain" description="Histidine kinase/HSP90-like ATPase" evidence="2">
    <location>
        <begin position="48"/>
        <end position="176"/>
    </location>
</feature>
<protein>
    <recommendedName>
        <fullName evidence="2">Histidine kinase/HSP90-like ATPase domain-containing protein</fullName>
    </recommendedName>
</protein>
<keyword evidence="4" id="KW-1185">Reference proteome</keyword>
<dbReference type="Gene3D" id="3.30.565.10">
    <property type="entry name" value="Histidine kinase-like ATPase, C-terminal domain"/>
    <property type="match status" value="1"/>
</dbReference>
<accession>A0A4R4QCQ5</accession>
<dbReference type="SUPFAM" id="SSF55874">
    <property type="entry name" value="ATPase domain of HSP90 chaperone/DNA topoisomerase II/histidine kinase"/>
    <property type="match status" value="1"/>
</dbReference>
<dbReference type="EMBL" id="SMKA01000016">
    <property type="protein sequence ID" value="TDC33150.1"/>
    <property type="molecule type" value="Genomic_DNA"/>
</dbReference>
<comment type="caution">
    <text evidence="3">The sequence shown here is derived from an EMBL/GenBank/DDBJ whole genome shotgun (WGS) entry which is preliminary data.</text>
</comment>
<name>A0A4R4QCQ5_9ACTN</name>
<feature type="region of interest" description="Disordered" evidence="1">
    <location>
        <begin position="336"/>
        <end position="364"/>
    </location>
</feature>
<sequence length="641" mass="69959">MAEGHEVADSKLVAPSLAKQIRGSQGGHQVVQAKLTTDEKVLARVTDGIYREPASALRELVSNAYDADASEVVIQTDRPRFSSITVSDDGNGMSPEVVAHLIEHIGGSAKRSEDGAELKVTQSDNRFLSPGGRRLIGRIGIGLFSVSQLTHAFQIITKVKDDPWRTVASVRLRTYDDETNDIADGKYEAGLVSIWRVEASDVESSGTTIILTDLQRHAVRTLSDQDRWVRVSHGEAPPAFNIGRLAAGSLVLDGAKGSVDNLPWGPQDTGLEAFEKLVDQVWAQLTGVKVRNPSTTHLFDKYLQTVWDIALAAPLPYIGVHPLMTGNEDAIRYKLPSDARKGPRDARAKPEKVNDGTLADTLGVPSNIGEGSQSFRVFIDNLELRRPLRFRSLPATSHALKMPSIFAGHVRDEFEDLETARSGGPLEFTGYLMWAPKIAPTEHNGVLIRVHGASGTLFDRGFLQYKVAEIARLRQLSCEIFVTQGFESALNIDREGFNQSHPHARRVTAWLHSAIGRSINMQKSLANEVRRENRSAAAASTESKIQRVATAAWRANQPDGGLPPPVTWGRGADDIEVDAIRLDPEAVLGGARRRSAAALAEQQRLAAIAQILAAFDVLEYLSDEKAQELMQALANVLRADS</sequence>
<reference evidence="3 4" key="1">
    <citation type="submission" date="2019-03" db="EMBL/GenBank/DDBJ databases">
        <title>Draft genome sequences of novel Actinobacteria.</title>
        <authorList>
            <person name="Sahin N."/>
            <person name="Ay H."/>
            <person name="Saygin H."/>
        </authorList>
    </citation>
    <scope>NUCLEOTIDE SEQUENCE [LARGE SCALE GENOMIC DNA]</scope>
    <source>
        <strain evidence="3 4">JCM 30547</strain>
    </source>
</reference>
<dbReference type="Proteomes" id="UP000295075">
    <property type="component" value="Unassembled WGS sequence"/>
</dbReference>
<evidence type="ECO:0000259" key="2">
    <source>
        <dbReference type="SMART" id="SM00387"/>
    </source>
</evidence>
<dbReference type="OrthoDB" id="5096633at2"/>
<evidence type="ECO:0000256" key="1">
    <source>
        <dbReference type="SAM" id="MobiDB-lite"/>
    </source>
</evidence>
<dbReference type="InterPro" id="IPR036890">
    <property type="entry name" value="HATPase_C_sf"/>
</dbReference>
<evidence type="ECO:0000313" key="4">
    <source>
        <dbReference type="Proteomes" id="UP000295075"/>
    </source>
</evidence>
<dbReference type="SMART" id="SM00387">
    <property type="entry name" value="HATPase_c"/>
    <property type="match status" value="1"/>
</dbReference>
<evidence type="ECO:0000313" key="3">
    <source>
        <dbReference type="EMBL" id="TDC33150.1"/>
    </source>
</evidence>
<dbReference type="AlphaFoldDB" id="A0A4R4QCQ5"/>
<organism evidence="3 4">
    <name type="scientific">Kribbella albertanoniae</name>
    <dbReference type="NCBI Taxonomy" id="1266829"/>
    <lineage>
        <taxon>Bacteria</taxon>
        <taxon>Bacillati</taxon>
        <taxon>Actinomycetota</taxon>
        <taxon>Actinomycetes</taxon>
        <taxon>Propionibacteriales</taxon>
        <taxon>Kribbellaceae</taxon>
        <taxon>Kribbella</taxon>
    </lineage>
</organism>
<proteinExistence type="predicted"/>
<dbReference type="RefSeq" id="WP_132403451.1">
    <property type="nucleotide sequence ID" value="NZ_SMKA01000016.1"/>
</dbReference>